<protein>
    <submittedName>
        <fullName evidence="1">Uncharacterized protein</fullName>
    </submittedName>
</protein>
<dbReference type="Proteomes" id="UP000567885">
    <property type="component" value="Unassembled WGS sequence"/>
</dbReference>
<gene>
    <name evidence="1" type="ORF">FHETE_392</name>
</gene>
<dbReference type="AlphaFoldDB" id="A0A8H5U161"/>
<accession>A0A8H5U161</accession>
<keyword evidence="2" id="KW-1185">Reference proteome</keyword>
<dbReference type="OrthoDB" id="4982047at2759"/>
<sequence>METCQTTRVEHMFHIFFDELFKKAKGLRLWIEHEILYELLLILRQIAARGKIMGGLNFREDGVWCWYKLCMSIRHLYLDSATHPDLVQEGEEDASIMRRFCFEKYYYPSEYLSVNRGQKVVEIITTTRPNTKGWVRNQAQSDRALCQDFTTRDWWNIPLDAWDLTLVHKDKFFHGVADVFGGHEGHANGDEEQEQVNIAYGMRRMDQS</sequence>
<comment type="caution">
    <text evidence="1">The sequence shown here is derived from an EMBL/GenBank/DDBJ whole genome shotgun (WGS) entry which is preliminary data.</text>
</comment>
<proteinExistence type="predicted"/>
<organism evidence="1 2">
    <name type="scientific">Fusarium heterosporum</name>
    <dbReference type="NCBI Taxonomy" id="42747"/>
    <lineage>
        <taxon>Eukaryota</taxon>
        <taxon>Fungi</taxon>
        <taxon>Dikarya</taxon>
        <taxon>Ascomycota</taxon>
        <taxon>Pezizomycotina</taxon>
        <taxon>Sordariomycetes</taxon>
        <taxon>Hypocreomycetidae</taxon>
        <taxon>Hypocreales</taxon>
        <taxon>Nectriaceae</taxon>
        <taxon>Fusarium</taxon>
        <taxon>Fusarium heterosporum species complex</taxon>
    </lineage>
</organism>
<dbReference type="EMBL" id="JAAGWQ010000004">
    <property type="protein sequence ID" value="KAF5680618.1"/>
    <property type="molecule type" value="Genomic_DNA"/>
</dbReference>
<reference evidence="1 2" key="1">
    <citation type="submission" date="2020-05" db="EMBL/GenBank/DDBJ databases">
        <title>Identification and distribution of gene clusters putatively required for synthesis of sphingolipid metabolism inhibitors in phylogenetically diverse species of the filamentous fungus Fusarium.</title>
        <authorList>
            <person name="Kim H.-S."/>
            <person name="Busman M."/>
            <person name="Brown D.W."/>
            <person name="Divon H."/>
            <person name="Uhlig S."/>
            <person name="Proctor R.H."/>
        </authorList>
    </citation>
    <scope>NUCLEOTIDE SEQUENCE [LARGE SCALE GENOMIC DNA]</scope>
    <source>
        <strain evidence="1 2">NRRL 20693</strain>
    </source>
</reference>
<evidence type="ECO:0000313" key="2">
    <source>
        <dbReference type="Proteomes" id="UP000567885"/>
    </source>
</evidence>
<evidence type="ECO:0000313" key="1">
    <source>
        <dbReference type="EMBL" id="KAF5680618.1"/>
    </source>
</evidence>
<name>A0A8H5U161_FUSHE</name>